<dbReference type="Pfam" id="PF09427">
    <property type="entry name" value="DUF2014"/>
    <property type="match status" value="1"/>
</dbReference>
<evidence type="ECO:0000259" key="3">
    <source>
        <dbReference type="PROSITE" id="PS50888"/>
    </source>
</evidence>
<dbReference type="InterPro" id="IPR019006">
    <property type="entry name" value="Sre1_C"/>
</dbReference>
<proteinExistence type="predicted"/>
<dbReference type="PANTHER" id="PTHR47336">
    <property type="entry name" value="TRANSCRIPTION FACTOR HMS1-RELATED"/>
    <property type="match status" value="1"/>
</dbReference>
<dbReference type="InterPro" id="IPR036638">
    <property type="entry name" value="HLH_DNA-bd_sf"/>
</dbReference>
<keyword evidence="5" id="KW-1185">Reference proteome</keyword>
<organism evidence="4 5">
    <name type="scientific">Wickerhamiella sorbophila</name>
    <dbReference type="NCBI Taxonomy" id="45607"/>
    <lineage>
        <taxon>Eukaryota</taxon>
        <taxon>Fungi</taxon>
        <taxon>Dikarya</taxon>
        <taxon>Ascomycota</taxon>
        <taxon>Saccharomycotina</taxon>
        <taxon>Dipodascomycetes</taxon>
        <taxon>Dipodascales</taxon>
        <taxon>Trichomonascaceae</taxon>
        <taxon>Wickerhamiella</taxon>
    </lineage>
</organism>
<dbReference type="GO" id="GO:0046983">
    <property type="term" value="F:protein dimerization activity"/>
    <property type="evidence" value="ECO:0007669"/>
    <property type="project" value="InterPro"/>
</dbReference>
<dbReference type="GO" id="GO:0045944">
    <property type="term" value="P:positive regulation of transcription by RNA polymerase II"/>
    <property type="evidence" value="ECO:0007669"/>
    <property type="project" value="InterPro"/>
</dbReference>
<evidence type="ECO:0000313" key="4">
    <source>
        <dbReference type="EMBL" id="PRT52889.1"/>
    </source>
</evidence>
<dbReference type="OrthoDB" id="2133190at2759"/>
<dbReference type="PROSITE" id="PS50888">
    <property type="entry name" value="BHLH"/>
    <property type="match status" value="1"/>
</dbReference>
<dbReference type="AlphaFoldDB" id="A0A2T0FD73"/>
<feature type="domain" description="BHLH" evidence="3">
    <location>
        <begin position="236"/>
        <end position="302"/>
    </location>
</feature>
<evidence type="ECO:0000256" key="1">
    <source>
        <dbReference type="SAM" id="Coils"/>
    </source>
</evidence>
<dbReference type="SUPFAM" id="SSF47459">
    <property type="entry name" value="HLH, helix-loop-helix DNA-binding domain"/>
    <property type="match status" value="1"/>
</dbReference>
<dbReference type="SMART" id="SM00353">
    <property type="entry name" value="HLH"/>
    <property type="match status" value="1"/>
</dbReference>
<dbReference type="STRING" id="45607.A0A2T0FD73"/>
<dbReference type="InterPro" id="IPR011598">
    <property type="entry name" value="bHLH_dom"/>
</dbReference>
<evidence type="ECO:0000256" key="2">
    <source>
        <dbReference type="SAM" id="MobiDB-lite"/>
    </source>
</evidence>
<dbReference type="Proteomes" id="UP000238350">
    <property type="component" value="Unassembled WGS sequence"/>
</dbReference>
<keyword evidence="1" id="KW-0175">Coiled coil</keyword>
<reference evidence="4 5" key="1">
    <citation type="submission" date="2017-04" db="EMBL/GenBank/DDBJ databases">
        <title>Genome sequencing of [Candida] sorbophila.</title>
        <authorList>
            <person name="Ahn J.O."/>
        </authorList>
    </citation>
    <scope>NUCLEOTIDE SEQUENCE [LARGE SCALE GENOMIC DNA]</scope>
    <source>
        <strain evidence="4 5">DS02</strain>
    </source>
</reference>
<sequence length="844" mass="92133">MENAFMYGPPALDVDYCKLFMDSLEPSKEDSAAGVTDHQMFIPSPQTMLNSSADPFQLTQPAPIKEEPEENGFGHYFGLNNDMWSGPSDSSPSDQSISVDVMDMLGSKRSNNSSPGQSMNPSGVLFYPSPTHIQGVSPPHLQQSTNYAAPLQMSQTAHHIGNGAHQLNSPPMAQTYGSPLGANHRSPVEPHKLPAPTVSKNFTKNSVTKRPNVVVSGVSKPPATIAGATSPGRQRKSKSTHNLIEKRYRNNINDKINVLRDCVPFLRDLSNATESTNGDGAPQPRLNKATVLTKAAEYIRQLQQRNNALTKELNALRAQQGLDTNQMPPLRSPQNEAESSLYMDEYGRPPSASSMSSVSSSGTHFSSTTKMAATCVVGGALAMGGMLGNDDLRGLAAVELNLPFAPTHTLGSFLKVASAISLLGTAISLSQDRQAASRPKATKHYSSLQEHRQNAYETACQMLNTPADASTLGMIWRLLVAIVQVIVFSLMGESMLNAFMELSGIDARQRRSMIMQASDTQLVGGSRAGTSKLHLLYLLVSQNLLPATPRRYMIQSMQAQELGRNSILRPLFNAIASRLWRKASQSSSGARDSSPCPTYLNELAALDYNEVMTPRTRKWLGWVCDSLSIPNSRDYSSLVSDHSLTTALDILAAANAIQGQNTALEQYLVDDDRAKALKNLRKVDTMTPPTTWTMLRSELLQVVINGASDTNKVCNVLQEAQAMLRKYSMCSPETVTTLRAIMLLHHHRQGSPESQEYARQLATQILVKKDTVASSADILCVFFMLRELAKEPHTESAANLSDAAFVCRQWFGKDECAGDFGLGLSARRRLIRESIAMARVFAQV</sequence>
<dbReference type="Pfam" id="PF00010">
    <property type="entry name" value="HLH"/>
    <property type="match status" value="1"/>
</dbReference>
<feature type="region of interest" description="Disordered" evidence="2">
    <location>
        <begin position="214"/>
        <end position="240"/>
    </location>
</feature>
<dbReference type="CDD" id="cd11395">
    <property type="entry name" value="bHLHzip_SREBP_like"/>
    <property type="match status" value="1"/>
</dbReference>
<comment type="caution">
    <text evidence="4">The sequence shown here is derived from an EMBL/GenBank/DDBJ whole genome shotgun (WGS) entry which is preliminary data.</text>
</comment>
<gene>
    <name evidence="4" type="ORF">B9G98_00509</name>
</gene>
<evidence type="ECO:0000313" key="5">
    <source>
        <dbReference type="Proteomes" id="UP000238350"/>
    </source>
</evidence>
<feature type="coiled-coil region" evidence="1">
    <location>
        <begin position="292"/>
        <end position="319"/>
    </location>
</feature>
<dbReference type="Gene3D" id="4.10.280.10">
    <property type="entry name" value="Helix-loop-helix DNA-binding domain"/>
    <property type="match status" value="1"/>
</dbReference>
<dbReference type="GO" id="GO:0032933">
    <property type="term" value="P:SREBP signaling pathway"/>
    <property type="evidence" value="ECO:0007669"/>
    <property type="project" value="InterPro"/>
</dbReference>
<name>A0A2T0FD73_9ASCO</name>
<dbReference type="PANTHER" id="PTHR47336:SF3">
    <property type="entry name" value="SERINE-RICH PROTEIN TYE7"/>
    <property type="match status" value="1"/>
</dbReference>
<dbReference type="InterPro" id="IPR052099">
    <property type="entry name" value="Regulatory_TF_Diverse"/>
</dbReference>
<protein>
    <submittedName>
        <fullName evidence="4">Sterol regulatory element-binding protein 1</fullName>
    </submittedName>
</protein>
<dbReference type="GeneID" id="36514258"/>
<dbReference type="EMBL" id="NDIQ01000001">
    <property type="protein sequence ID" value="PRT52889.1"/>
    <property type="molecule type" value="Genomic_DNA"/>
</dbReference>
<dbReference type="RefSeq" id="XP_024662835.1">
    <property type="nucleotide sequence ID" value="XM_024807067.1"/>
</dbReference>
<accession>A0A2T0FD73</accession>